<reference evidence="3" key="1">
    <citation type="submission" date="2023-01" db="EMBL/GenBank/DDBJ databases">
        <title>Exophiala dermititidis isolated from Cystic Fibrosis Patient.</title>
        <authorList>
            <person name="Kurbessoian T."/>
            <person name="Crocker A."/>
            <person name="Murante D."/>
            <person name="Hogan D.A."/>
            <person name="Stajich J.E."/>
        </authorList>
    </citation>
    <scope>NUCLEOTIDE SEQUENCE</scope>
    <source>
        <strain evidence="3">Ex8</strain>
    </source>
</reference>
<sequence length="371" mass="41426">MDQRGPSSEDDEDEYEYEYDDNETETFYVDLDLSSLNSTIKPNVSGDPKPLIPSKRPREHSEQQTPDPDAPTPHTPGPVEVEENGEQLVDQGTGAGTPLMHARDTIEEDDNNGGPEFSGNVQILDLDTSNPIISYRDHVYSCMWTDMVGTNMFFTAPRRRANHTGTTLQSTDDYDLIGMSRIKLVGNRATMTKKSKRTQAENAREESETLDGEEPDGRSLGDIHRTNPQHNMQMKKQAMFLEKLMDVKQRRGETDAVRAYVDDKIASADYQKLPQTVQPELGELNRRLVRGDGEALSRLQQIYSSQTAEKRDTEGGHIPPEDVPRQEDGRPDNEALNDAPNSTTLSHSPEICGTPTPLTLESQNDTKGVNP</sequence>
<dbReference type="Gene3D" id="2.60.40.4370">
    <property type="match status" value="1"/>
</dbReference>
<evidence type="ECO:0000259" key="2">
    <source>
        <dbReference type="Pfam" id="PF10419"/>
    </source>
</evidence>
<name>A0AAN6EP88_EXODE</name>
<evidence type="ECO:0000256" key="1">
    <source>
        <dbReference type="SAM" id="MobiDB-lite"/>
    </source>
</evidence>
<proteinExistence type="predicted"/>
<dbReference type="AlphaFoldDB" id="A0AAN6EP88"/>
<dbReference type="InterPro" id="IPR019481">
    <property type="entry name" value="TFIIIC_triple_barrel"/>
</dbReference>
<dbReference type="Proteomes" id="UP001161757">
    <property type="component" value="Unassembled WGS sequence"/>
</dbReference>
<evidence type="ECO:0000313" key="4">
    <source>
        <dbReference type="Proteomes" id="UP001161757"/>
    </source>
</evidence>
<organism evidence="3 4">
    <name type="scientific">Exophiala dermatitidis</name>
    <name type="common">Black yeast-like fungus</name>
    <name type="synonym">Wangiella dermatitidis</name>
    <dbReference type="NCBI Taxonomy" id="5970"/>
    <lineage>
        <taxon>Eukaryota</taxon>
        <taxon>Fungi</taxon>
        <taxon>Dikarya</taxon>
        <taxon>Ascomycota</taxon>
        <taxon>Pezizomycotina</taxon>
        <taxon>Eurotiomycetes</taxon>
        <taxon>Chaetothyriomycetidae</taxon>
        <taxon>Chaetothyriales</taxon>
        <taxon>Herpotrichiellaceae</taxon>
        <taxon>Exophiala</taxon>
    </lineage>
</organism>
<gene>
    <name evidence="3" type="ORF">HRR80_008694</name>
</gene>
<feature type="region of interest" description="Disordered" evidence="1">
    <location>
        <begin position="304"/>
        <end position="371"/>
    </location>
</feature>
<comment type="caution">
    <text evidence="3">The sequence shown here is derived from an EMBL/GenBank/DDBJ whole genome shotgun (WGS) entry which is preliminary data.</text>
</comment>
<dbReference type="Pfam" id="PF10419">
    <property type="entry name" value="TFIIIC_sub6"/>
    <property type="match status" value="1"/>
</dbReference>
<feature type="region of interest" description="Disordered" evidence="1">
    <location>
        <begin position="37"/>
        <end position="81"/>
    </location>
</feature>
<protein>
    <recommendedName>
        <fullName evidence="2">Transcription factor TFIIIC triple barrel domain-containing protein</fullName>
    </recommendedName>
</protein>
<feature type="compositionally biased region" description="Polar residues" evidence="1">
    <location>
        <begin position="356"/>
        <end position="371"/>
    </location>
</feature>
<feature type="compositionally biased region" description="Basic and acidic residues" evidence="1">
    <location>
        <begin position="308"/>
        <end position="333"/>
    </location>
</feature>
<feature type="region of interest" description="Disordered" evidence="1">
    <location>
        <begin position="1"/>
        <end position="25"/>
    </location>
</feature>
<feature type="domain" description="Transcription factor TFIIIC triple barrel" evidence="2">
    <location>
        <begin position="22"/>
        <end position="191"/>
    </location>
</feature>
<feature type="compositionally biased region" description="Basic and acidic residues" evidence="1">
    <location>
        <begin position="198"/>
        <end position="207"/>
    </location>
</feature>
<evidence type="ECO:0000313" key="3">
    <source>
        <dbReference type="EMBL" id="KAJ8987325.1"/>
    </source>
</evidence>
<dbReference type="EMBL" id="JAJGCB010000026">
    <property type="protein sequence ID" value="KAJ8987325.1"/>
    <property type="molecule type" value="Genomic_DNA"/>
</dbReference>
<feature type="compositionally biased region" description="Basic and acidic residues" evidence="1">
    <location>
        <begin position="215"/>
        <end position="225"/>
    </location>
</feature>
<feature type="region of interest" description="Disordered" evidence="1">
    <location>
        <begin position="190"/>
        <end position="228"/>
    </location>
</feature>
<accession>A0AAN6EP88</accession>
<feature type="compositionally biased region" description="Acidic residues" evidence="1">
    <location>
        <begin position="8"/>
        <end position="24"/>
    </location>
</feature>